<dbReference type="PATRIC" id="fig|1618732.3.peg.111"/>
<gene>
    <name evidence="2" type="ORF">UX31_C0003G0004</name>
</gene>
<dbReference type="InterPro" id="IPR041633">
    <property type="entry name" value="Polbeta"/>
</dbReference>
<evidence type="ECO:0000313" key="3">
    <source>
        <dbReference type="Proteomes" id="UP000034107"/>
    </source>
</evidence>
<organism evidence="2 3">
    <name type="scientific">Candidatus Nomurabacteria bacterium GW2011_GWA1_46_11</name>
    <dbReference type="NCBI Taxonomy" id="1618732"/>
    <lineage>
        <taxon>Bacteria</taxon>
        <taxon>Candidatus Nomuraibacteriota</taxon>
    </lineage>
</organism>
<dbReference type="PANTHER" id="PTHR43852:SF3">
    <property type="entry name" value="NUCLEOTIDYLTRANSFERASE"/>
    <property type="match status" value="1"/>
</dbReference>
<dbReference type="Gene3D" id="3.30.460.10">
    <property type="entry name" value="Beta Polymerase, domain 2"/>
    <property type="match status" value="1"/>
</dbReference>
<accession>A0A0G1QX03</accession>
<dbReference type="SUPFAM" id="SSF81301">
    <property type="entry name" value="Nucleotidyltransferase"/>
    <property type="match status" value="1"/>
</dbReference>
<dbReference type="EMBL" id="LCLS01000003">
    <property type="protein sequence ID" value="KKU22338.1"/>
    <property type="molecule type" value="Genomic_DNA"/>
</dbReference>
<feature type="domain" description="Polymerase beta nucleotidyltransferase" evidence="1">
    <location>
        <begin position="9"/>
        <end position="100"/>
    </location>
</feature>
<dbReference type="AlphaFoldDB" id="A0A0G1QX03"/>
<dbReference type="InterPro" id="IPR043519">
    <property type="entry name" value="NT_sf"/>
</dbReference>
<protein>
    <submittedName>
        <fullName evidence="2">Nucleotidyltransferase</fullName>
    </submittedName>
</protein>
<dbReference type="GO" id="GO:0016740">
    <property type="term" value="F:transferase activity"/>
    <property type="evidence" value="ECO:0007669"/>
    <property type="project" value="UniProtKB-KW"/>
</dbReference>
<dbReference type="PANTHER" id="PTHR43852">
    <property type="entry name" value="NUCLEOTIDYLTRANSFERASE"/>
    <property type="match status" value="1"/>
</dbReference>
<evidence type="ECO:0000259" key="1">
    <source>
        <dbReference type="Pfam" id="PF18765"/>
    </source>
</evidence>
<proteinExistence type="predicted"/>
<dbReference type="CDD" id="cd05403">
    <property type="entry name" value="NT_KNTase_like"/>
    <property type="match status" value="1"/>
</dbReference>
<dbReference type="Pfam" id="PF18765">
    <property type="entry name" value="Polbeta"/>
    <property type="match status" value="1"/>
</dbReference>
<evidence type="ECO:0000313" key="2">
    <source>
        <dbReference type="EMBL" id="KKU22338.1"/>
    </source>
</evidence>
<comment type="caution">
    <text evidence="2">The sequence shown here is derived from an EMBL/GenBank/DDBJ whole genome shotgun (WGS) entry which is preliminary data.</text>
</comment>
<sequence length="139" mass="15652">MLTDGQTNTIHTYASQKPISLVYLFGSQATGDVGPSSDYDFAVLFDRLLSSGERFDLKLDFVNFLSGIVKTDKIDVVDLNVAPVSFAFETTTKGVCLFGNRQVQDDFEFLTFQRFQDQRFYLKRYASEIVARIAATGFD</sequence>
<reference evidence="2 3" key="1">
    <citation type="journal article" date="2015" name="Nature">
        <title>rRNA introns, odd ribosomes, and small enigmatic genomes across a large radiation of phyla.</title>
        <authorList>
            <person name="Brown C.T."/>
            <person name="Hug L.A."/>
            <person name="Thomas B.C."/>
            <person name="Sharon I."/>
            <person name="Castelle C.J."/>
            <person name="Singh A."/>
            <person name="Wilkins M.J."/>
            <person name="Williams K.H."/>
            <person name="Banfield J.F."/>
        </authorList>
    </citation>
    <scope>NUCLEOTIDE SEQUENCE [LARGE SCALE GENOMIC DNA]</scope>
</reference>
<name>A0A0G1QX03_9BACT</name>
<dbReference type="Proteomes" id="UP000034107">
    <property type="component" value="Unassembled WGS sequence"/>
</dbReference>
<keyword evidence="2" id="KW-0808">Transferase</keyword>
<dbReference type="InterPro" id="IPR052930">
    <property type="entry name" value="TA_antitoxin_MntA"/>
</dbReference>
<dbReference type="NCBIfam" id="NF047752">
    <property type="entry name" value="MntA_antitoxin"/>
    <property type="match status" value="1"/>
</dbReference>